<keyword evidence="3" id="KW-1003">Cell membrane</keyword>
<dbReference type="GO" id="GO:0005886">
    <property type="term" value="C:plasma membrane"/>
    <property type="evidence" value="ECO:0007669"/>
    <property type="project" value="UniProtKB-SubCell"/>
</dbReference>
<feature type="transmembrane region" description="Helical" evidence="9">
    <location>
        <begin position="171"/>
        <end position="198"/>
    </location>
</feature>
<protein>
    <submittedName>
        <fullName evidence="11">MotA/TolQ/ExbB proton channel</fullName>
    </submittedName>
</protein>
<dbReference type="InterPro" id="IPR002898">
    <property type="entry name" value="MotA_ExbB_proton_chnl"/>
</dbReference>
<accession>B4S5Z3</accession>
<keyword evidence="5 8" id="KW-0653">Protein transport</keyword>
<sequence length="267" mass="28884">MQRNAAGSFFSIRLNRITTMKQGLFTAILIAITYAVSLSFYVWMGTTSPDSMFHAVYKGGPVVSVLMALILMVIAYIVERIIALNKASGKGNIAEFVKSLKSDVDNGQIDSAISKCDDHQSSLAAVMRAVFERYKMLSIHSVTDREKKISEMEKAVEEATIMEMPLLEKNLVAISTIASISTMVGLLGTTMGMIRAFTAMATSGAPDAVQLSLGISEALFNTALGIFGGIIGIVTYNIFTHKVDAFTYVIDEAAFYIIQTLGSAKSE</sequence>
<evidence type="ECO:0000313" key="12">
    <source>
        <dbReference type="Proteomes" id="UP000002725"/>
    </source>
</evidence>
<dbReference type="EMBL" id="CP001108">
    <property type="protein sequence ID" value="ACF45644.1"/>
    <property type="molecule type" value="Genomic_DNA"/>
</dbReference>
<evidence type="ECO:0000256" key="5">
    <source>
        <dbReference type="ARBA" id="ARBA00022927"/>
    </source>
</evidence>
<keyword evidence="2 8" id="KW-0813">Transport</keyword>
<feature type="transmembrane region" description="Helical" evidence="9">
    <location>
        <begin position="23"/>
        <end position="43"/>
    </location>
</feature>
<dbReference type="AlphaFoldDB" id="B4S5Z3"/>
<evidence type="ECO:0000256" key="4">
    <source>
        <dbReference type="ARBA" id="ARBA00022692"/>
    </source>
</evidence>
<evidence type="ECO:0000256" key="9">
    <source>
        <dbReference type="SAM" id="Phobius"/>
    </source>
</evidence>
<keyword evidence="6 9" id="KW-1133">Transmembrane helix</keyword>
<dbReference type="InterPro" id="IPR050790">
    <property type="entry name" value="ExbB/TolQ_transport"/>
</dbReference>
<evidence type="ECO:0000256" key="3">
    <source>
        <dbReference type="ARBA" id="ARBA00022475"/>
    </source>
</evidence>
<keyword evidence="4 9" id="KW-0812">Transmembrane</keyword>
<keyword evidence="7 9" id="KW-0472">Membrane</keyword>
<dbReference type="STRING" id="290512.Paes_0588"/>
<comment type="subcellular location">
    <subcellularLocation>
        <location evidence="1">Cell membrane</location>
        <topology evidence="1">Multi-pass membrane protein</topology>
    </subcellularLocation>
    <subcellularLocation>
        <location evidence="8">Membrane</location>
        <topology evidence="8">Multi-pass membrane protein</topology>
    </subcellularLocation>
</comment>
<reference evidence="11" key="1">
    <citation type="submission" date="2008-06" db="EMBL/GenBank/DDBJ databases">
        <title>Complete sequence of chromosome of Prosthecochloris aestuarii DSM 271.</title>
        <authorList>
            <consortium name="US DOE Joint Genome Institute"/>
            <person name="Lucas S."/>
            <person name="Copeland A."/>
            <person name="Lapidus A."/>
            <person name="Glavina del Rio T."/>
            <person name="Dalin E."/>
            <person name="Tice H."/>
            <person name="Bruce D."/>
            <person name="Goodwin L."/>
            <person name="Pitluck S."/>
            <person name="Schmutz J."/>
            <person name="Larimer F."/>
            <person name="Land M."/>
            <person name="Hauser L."/>
            <person name="Kyrpides N."/>
            <person name="Anderson I."/>
            <person name="Liu Z."/>
            <person name="Li T."/>
            <person name="Zhao F."/>
            <person name="Overmann J."/>
            <person name="Bryant D.A."/>
            <person name="Richardson P."/>
        </authorList>
    </citation>
    <scope>NUCLEOTIDE SEQUENCE [LARGE SCALE GENOMIC DNA]</scope>
    <source>
        <strain evidence="11">DSM 271</strain>
    </source>
</reference>
<evidence type="ECO:0000256" key="1">
    <source>
        <dbReference type="ARBA" id="ARBA00004651"/>
    </source>
</evidence>
<evidence type="ECO:0000256" key="8">
    <source>
        <dbReference type="RuleBase" id="RU004057"/>
    </source>
</evidence>
<feature type="transmembrane region" description="Helical" evidence="9">
    <location>
        <begin position="218"/>
        <end position="239"/>
    </location>
</feature>
<dbReference type="PANTHER" id="PTHR30625:SF15">
    <property type="entry name" value="BIOPOLYMER TRANSPORT PROTEIN EXBB"/>
    <property type="match status" value="1"/>
</dbReference>
<dbReference type="PANTHER" id="PTHR30625">
    <property type="entry name" value="PROTEIN TOLQ"/>
    <property type="match status" value="1"/>
</dbReference>
<keyword evidence="12" id="KW-1185">Reference proteome</keyword>
<feature type="domain" description="MotA/TolQ/ExbB proton channel" evidence="10">
    <location>
        <begin position="125"/>
        <end position="249"/>
    </location>
</feature>
<evidence type="ECO:0000259" key="10">
    <source>
        <dbReference type="Pfam" id="PF01618"/>
    </source>
</evidence>
<dbReference type="HOGENOM" id="CLU_053325_4_3_10"/>
<dbReference type="Proteomes" id="UP000002725">
    <property type="component" value="Chromosome"/>
</dbReference>
<evidence type="ECO:0000313" key="11">
    <source>
        <dbReference type="EMBL" id="ACF45644.1"/>
    </source>
</evidence>
<proteinExistence type="inferred from homology"/>
<comment type="similarity">
    <text evidence="8">Belongs to the exbB/tolQ family.</text>
</comment>
<dbReference type="Pfam" id="PF01618">
    <property type="entry name" value="MotA_ExbB"/>
    <property type="match status" value="1"/>
</dbReference>
<dbReference type="eggNOG" id="COG0811">
    <property type="taxonomic scope" value="Bacteria"/>
</dbReference>
<evidence type="ECO:0000256" key="7">
    <source>
        <dbReference type="ARBA" id="ARBA00023136"/>
    </source>
</evidence>
<evidence type="ECO:0000256" key="6">
    <source>
        <dbReference type="ARBA" id="ARBA00022989"/>
    </source>
</evidence>
<organism evidence="11 12">
    <name type="scientific">Prosthecochloris aestuarii (strain DSM 271 / SK 413)</name>
    <dbReference type="NCBI Taxonomy" id="290512"/>
    <lineage>
        <taxon>Bacteria</taxon>
        <taxon>Pseudomonadati</taxon>
        <taxon>Chlorobiota</taxon>
        <taxon>Chlorobiia</taxon>
        <taxon>Chlorobiales</taxon>
        <taxon>Chlorobiaceae</taxon>
        <taxon>Prosthecochloris</taxon>
    </lineage>
</organism>
<feature type="transmembrane region" description="Helical" evidence="9">
    <location>
        <begin position="55"/>
        <end position="78"/>
    </location>
</feature>
<name>B4S5Z3_PROA2</name>
<gene>
    <name evidence="11" type="ordered locus">Paes_0588</name>
</gene>
<dbReference type="GO" id="GO:0017038">
    <property type="term" value="P:protein import"/>
    <property type="evidence" value="ECO:0007669"/>
    <property type="project" value="TreeGrafter"/>
</dbReference>
<dbReference type="KEGG" id="paa:Paes_0588"/>
<evidence type="ECO:0000256" key="2">
    <source>
        <dbReference type="ARBA" id="ARBA00022448"/>
    </source>
</evidence>